<feature type="domain" description="Mg296 protein" evidence="1">
    <location>
        <begin position="8"/>
        <end position="122"/>
    </location>
</feature>
<dbReference type="RefSeq" id="WP_343251341.1">
    <property type="nucleotide sequence ID" value="NZ_HG937516.1"/>
</dbReference>
<dbReference type="Gene3D" id="1.20.120.510">
    <property type="entry name" value="mg296 homolog like"/>
    <property type="match status" value="1"/>
</dbReference>
<dbReference type="InterPro" id="IPR019097">
    <property type="entry name" value="Mg296_protein"/>
</dbReference>
<dbReference type="Pfam" id="PF09644">
    <property type="entry name" value="Mg296"/>
    <property type="match status" value="1"/>
</dbReference>
<protein>
    <recommendedName>
        <fullName evidence="1">Mg296 protein domain-containing protein</fullName>
    </recommendedName>
</protein>
<name>A0A292IIK0_9MOLU</name>
<dbReference type="InterPro" id="IPR036340">
    <property type="entry name" value="MG296-like_sf"/>
</dbReference>
<proteinExistence type="predicted"/>
<evidence type="ECO:0000259" key="1">
    <source>
        <dbReference type="Pfam" id="PF09644"/>
    </source>
</evidence>
<evidence type="ECO:0000313" key="3">
    <source>
        <dbReference type="Proteomes" id="UP000261764"/>
    </source>
</evidence>
<dbReference type="SUPFAM" id="SSF158715">
    <property type="entry name" value="MG296-like"/>
    <property type="match status" value="1"/>
</dbReference>
<dbReference type="InterPro" id="IPR027371">
    <property type="entry name" value="Mg296-like_C"/>
</dbReference>
<sequence length="127" mass="15148">MIHNQMICKLATVLNNEVNSLDFVILKDNYNRMFDRYIDTKIIYVDDDYEDVSFFSKRLEGDDFFLKAELLKQIQMTVDVIKPAPFDEQKKLNLLWDEFEILIRAIAVSKGLLLDNYKQRLHQLINR</sequence>
<dbReference type="KEGG" id="mamp:MAMA39_05930"/>
<reference evidence="2 3" key="1">
    <citation type="journal article" date="2015" name="Clin. Infect. Dis.">
        <title>Genomic Investigations unmask Mycoplasma amphoriforme, a new respiratory pathogen.</title>
        <authorList>
            <person name="Gillespie S.H."/>
            <person name="Ling C.L."/>
            <person name="Oravcova K."/>
            <person name="Pinheiro M."/>
            <person name="Wells L."/>
            <person name="Bryant J.M."/>
            <person name="McHugh T.D."/>
            <person name="Bebear C."/>
            <person name="Webster D."/>
            <person name="Harris S.R."/>
            <person name="Seth-Smith H.M."/>
            <person name="Thomson N.R."/>
        </authorList>
    </citation>
    <scope>NUCLEOTIDE SEQUENCE [LARGE SCALE GENOMIC DNA]</scope>
    <source>
        <strain evidence="2 3">A39</strain>
    </source>
</reference>
<dbReference type="EMBL" id="HG937516">
    <property type="protein sequence ID" value="CDN40710.1"/>
    <property type="molecule type" value="Genomic_DNA"/>
</dbReference>
<gene>
    <name evidence="2" type="ORF">MAMA39_05930</name>
</gene>
<organism evidence="2 3">
    <name type="scientific">Mycoplasma amphoriforme A39</name>
    <dbReference type="NCBI Taxonomy" id="572419"/>
    <lineage>
        <taxon>Bacteria</taxon>
        <taxon>Bacillati</taxon>
        <taxon>Mycoplasmatota</taxon>
        <taxon>Mollicutes</taxon>
        <taxon>Mycoplasmataceae</taxon>
        <taxon>Mycoplasma</taxon>
    </lineage>
</organism>
<accession>A0A292IIK0</accession>
<keyword evidence="3" id="KW-1185">Reference proteome</keyword>
<evidence type="ECO:0000313" key="2">
    <source>
        <dbReference type="EMBL" id="CDN40710.1"/>
    </source>
</evidence>
<dbReference type="Proteomes" id="UP000261764">
    <property type="component" value="Chromosome I"/>
</dbReference>
<dbReference type="AlphaFoldDB" id="A0A292IIK0"/>